<dbReference type="PANTHER" id="PTHR23301">
    <property type="entry name" value="CHITIN BINDING PERITROPHIN-A"/>
    <property type="match status" value="1"/>
</dbReference>
<evidence type="ECO:0000256" key="1">
    <source>
        <dbReference type="ARBA" id="ARBA00022669"/>
    </source>
</evidence>
<gene>
    <name evidence="7" type="ORF">FSP39_009682</name>
</gene>
<name>A0AA89BJ46_PINIB</name>
<evidence type="ECO:0000313" key="7">
    <source>
        <dbReference type="EMBL" id="KAK3084186.1"/>
    </source>
</evidence>
<keyword evidence="8" id="KW-1185">Reference proteome</keyword>
<dbReference type="Pfam" id="PF01607">
    <property type="entry name" value="CBM_14"/>
    <property type="match status" value="2"/>
</dbReference>
<keyword evidence="2" id="KW-0732">Signal</keyword>
<evidence type="ECO:0000256" key="5">
    <source>
        <dbReference type="ARBA" id="ARBA00023180"/>
    </source>
</evidence>
<evidence type="ECO:0000256" key="2">
    <source>
        <dbReference type="ARBA" id="ARBA00022729"/>
    </source>
</evidence>
<comment type="caution">
    <text evidence="7">The sequence shown here is derived from an EMBL/GenBank/DDBJ whole genome shotgun (WGS) entry which is preliminary data.</text>
</comment>
<feature type="domain" description="Chitin-binding type-2" evidence="6">
    <location>
        <begin position="62"/>
        <end position="122"/>
    </location>
</feature>
<proteinExistence type="predicted"/>
<keyword evidence="1" id="KW-0147">Chitin-binding</keyword>
<sequence length="134" mass="14654">SADCKASPNGNYEIGCRSYVICKNGTGTLHNCPDPPAVNTVYNHKTGQCDDPKNVGQPCGEWRDCTGHPDKRYPDLFNNCTSYYTCFAETFFGHNLCTPGLVFDSSLQTCNWPQSVPAPCGTKPPKTTPTPMIQ</sequence>
<protein>
    <recommendedName>
        <fullName evidence="6">Chitin-binding type-2 domain-containing protein</fullName>
    </recommendedName>
</protein>
<dbReference type="PROSITE" id="PS50940">
    <property type="entry name" value="CHIT_BIND_II"/>
    <property type="match status" value="2"/>
</dbReference>
<dbReference type="InterPro" id="IPR002557">
    <property type="entry name" value="Chitin-bd_dom"/>
</dbReference>
<dbReference type="EMBL" id="VSWD01000013">
    <property type="protein sequence ID" value="KAK3084186.1"/>
    <property type="molecule type" value="Genomic_DNA"/>
</dbReference>
<dbReference type="InterPro" id="IPR051940">
    <property type="entry name" value="Chitin_bind-dev_reg"/>
</dbReference>
<evidence type="ECO:0000313" key="8">
    <source>
        <dbReference type="Proteomes" id="UP001186944"/>
    </source>
</evidence>
<dbReference type="PANTHER" id="PTHR23301:SF0">
    <property type="entry name" value="CHITIN-BINDING TYPE-2 DOMAIN-CONTAINING PROTEIN-RELATED"/>
    <property type="match status" value="1"/>
</dbReference>
<evidence type="ECO:0000256" key="4">
    <source>
        <dbReference type="ARBA" id="ARBA00023157"/>
    </source>
</evidence>
<reference evidence="7" key="1">
    <citation type="submission" date="2019-08" db="EMBL/GenBank/DDBJ databases">
        <title>The improved chromosome-level genome for the pearl oyster Pinctada fucata martensii using PacBio sequencing and Hi-C.</title>
        <authorList>
            <person name="Zheng Z."/>
        </authorList>
    </citation>
    <scope>NUCLEOTIDE SEQUENCE</scope>
    <source>
        <strain evidence="7">ZZ-2019</strain>
        <tissue evidence="7">Adductor muscle</tissue>
    </source>
</reference>
<dbReference type="SUPFAM" id="SSF57625">
    <property type="entry name" value="Invertebrate chitin-binding proteins"/>
    <property type="match status" value="2"/>
</dbReference>
<dbReference type="SMART" id="SM00494">
    <property type="entry name" value="ChtBD2"/>
    <property type="match status" value="2"/>
</dbReference>
<dbReference type="GO" id="GO:0005576">
    <property type="term" value="C:extracellular region"/>
    <property type="evidence" value="ECO:0007669"/>
    <property type="project" value="InterPro"/>
</dbReference>
<dbReference type="GO" id="GO:0008061">
    <property type="term" value="F:chitin binding"/>
    <property type="evidence" value="ECO:0007669"/>
    <property type="project" value="UniProtKB-KW"/>
</dbReference>
<feature type="non-terminal residue" evidence="7">
    <location>
        <position position="1"/>
    </location>
</feature>
<keyword evidence="3" id="KW-0677">Repeat</keyword>
<dbReference type="InterPro" id="IPR036508">
    <property type="entry name" value="Chitin-bd_dom_sf"/>
</dbReference>
<dbReference type="Gene3D" id="2.170.140.10">
    <property type="entry name" value="Chitin binding domain"/>
    <property type="match status" value="2"/>
</dbReference>
<feature type="domain" description="Chitin-binding type-2" evidence="6">
    <location>
        <begin position="1"/>
        <end position="61"/>
    </location>
</feature>
<organism evidence="7 8">
    <name type="scientific">Pinctada imbricata</name>
    <name type="common">Atlantic pearl-oyster</name>
    <name type="synonym">Pinctada martensii</name>
    <dbReference type="NCBI Taxonomy" id="66713"/>
    <lineage>
        <taxon>Eukaryota</taxon>
        <taxon>Metazoa</taxon>
        <taxon>Spiralia</taxon>
        <taxon>Lophotrochozoa</taxon>
        <taxon>Mollusca</taxon>
        <taxon>Bivalvia</taxon>
        <taxon>Autobranchia</taxon>
        <taxon>Pteriomorphia</taxon>
        <taxon>Pterioida</taxon>
        <taxon>Pterioidea</taxon>
        <taxon>Pteriidae</taxon>
        <taxon>Pinctada</taxon>
    </lineage>
</organism>
<keyword evidence="4" id="KW-1015">Disulfide bond</keyword>
<evidence type="ECO:0000259" key="6">
    <source>
        <dbReference type="PROSITE" id="PS50940"/>
    </source>
</evidence>
<keyword evidence="5" id="KW-0325">Glycoprotein</keyword>
<evidence type="ECO:0000256" key="3">
    <source>
        <dbReference type="ARBA" id="ARBA00022737"/>
    </source>
</evidence>
<dbReference type="AlphaFoldDB" id="A0AA89BJ46"/>
<accession>A0AA89BJ46</accession>
<dbReference type="Proteomes" id="UP001186944">
    <property type="component" value="Unassembled WGS sequence"/>
</dbReference>